<dbReference type="Proteomes" id="UP000191931">
    <property type="component" value="Unassembled WGS sequence"/>
</dbReference>
<dbReference type="AlphaFoldDB" id="A0A1W1H827"/>
<proteinExistence type="predicted"/>
<evidence type="ECO:0000313" key="1">
    <source>
        <dbReference type="EMBL" id="SLM28621.1"/>
    </source>
</evidence>
<reference evidence="1 2" key="1">
    <citation type="submission" date="2017-03" db="EMBL/GenBank/DDBJ databases">
        <authorList>
            <person name="Afonso C.L."/>
            <person name="Miller P.J."/>
            <person name="Scott M.A."/>
            <person name="Spackman E."/>
            <person name="Goraichik I."/>
            <person name="Dimitrov K.M."/>
            <person name="Suarez D.L."/>
            <person name="Swayne D.E."/>
        </authorList>
    </citation>
    <scope>NUCLEOTIDE SEQUENCE [LARGE SCALE GENOMIC DNA]</scope>
    <source>
        <strain evidence="1">PRJEB14757</strain>
    </source>
</reference>
<organism evidence="1 2">
    <name type="scientific">Desulfamplus magnetovallimortis</name>
    <dbReference type="NCBI Taxonomy" id="1246637"/>
    <lineage>
        <taxon>Bacteria</taxon>
        <taxon>Pseudomonadati</taxon>
        <taxon>Thermodesulfobacteriota</taxon>
        <taxon>Desulfobacteria</taxon>
        <taxon>Desulfobacterales</taxon>
        <taxon>Desulfobacteraceae</taxon>
        <taxon>Desulfamplus</taxon>
    </lineage>
</organism>
<dbReference type="EMBL" id="FWEV01000049">
    <property type="protein sequence ID" value="SLM28621.1"/>
    <property type="molecule type" value="Genomic_DNA"/>
</dbReference>
<dbReference type="STRING" id="1246637.MTBBW1_1420010"/>
<keyword evidence="2" id="KW-1185">Reference proteome</keyword>
<sequence>MVILIQTNAINDRNAINAGKAMNISVLSINYKYIYLLPFIFKNNCIRR</sequence>
<name>A0A1W1H827_9BACT</name>
<accession>A0A1W1H827</accession>
<evidence type="ECO:0000313" key="2">
    <source>
        <dbReference type="Proteomes" id="UP000191931"/>
    </source>
</evidence>
<protein>
    <submittedName>
        <fullName evidence="1">Uncharacterized protein</fullName>
    </submittedName>
</protein>
<gene>
    <name evidence="1" type="ORF">MTBBW1_1420010</name>
</gene>